<dbReference type="AlphaFoldDB" id="B6Q675"/>
<evidence type="ECO:0000313" key="2">
    <source>
        <dbReference type="EMBL" id="EEA28550.1"/>
    </source>
</evidence>
<name>B6Q675_TALMQ</name>
<organism evidence="2 3">
    <name type="scientific">Talaromyces marneffei (strain ATCC 18224 / CBS 334.59 / QM 7333)</name>
    <name type="common">Penicillium marneffei</name>
    <dbReference type="NCBI Taxonomy" id="441960"/>
    <lineage>
        <taxon>Eukaryota</taxon>
        <taxon>Fungi</taxon>
        <taxon>Dikarya</taxon>
        <taxon>Ascomycota</taxon>
        <taxon>Pezizomycotina</taxon>
        <taxon>Eurotiomycetes</taxon>
        <taxon>Eurotiomycetidae</taxon>
        <taxon>Eurotiales</taxon>
        <taxon>Trichocomaceae</taxon>
        <taxon>Talaromyces</taxon>
        <taxon>Talaromyces sect. Talaromyces</taxon>
    </lineage>
</organism>
<evidence type="ECO:0000256" key="1">
    <source>
        <dbReference type="SAM" id="MobiDB-lite"/>
    </source>
</evidence>
<dbReference type="GO" id="GO:0000460">
    <property type="term" value="P:maturation of 5.8S rRNA"/>
    <property type="evidence" value="ECO:0007669"/>
    <property type="project" value="TreeGrafter"/>
</dbReference>
<dbReference type="InterPro" id="IPR007174">
    <property type="entry name" value="Las1"/>
</dbReference>
<dbReference type="GO" id="GO:0004519">
    <property type="term" value="F:endonuclease activity"/>
    <property type="evidence" value="ECO:0007669"/>
    <property type="project" value="InterPro"/>
</dbReference>
<gene>
    <name evidence="2" type="ORF">PMAA_033560</name>
</gene>
<feature type="compositionally biased region" description="Polar residues" evidence="1">
    <location>
        <begin position="430"/>
        <end position="439"/>
    </location>
</feature>
<proteinExistence type="predicted"/>
<dbReference type="Proteomes" id="UP000001294">
    <property type="component" value="Unassembled WGS sequence"/>
</dbReference>
<dbReference type="GO" id="GO:0090730">
    <property type="term" value="C:Las1 complex"/>
    <property type="evidence" value="ECO:0007669"/>
    <property type="project" value="InterPro"/>
</dbReference>
<dbReference type="STRING" id="441960.B6Q675"/>
<dbReference type="VEuPathDB" id="FungiDB:PMAA_033560"/>
<feature type="region of interest" description="Disordered" evidence="1">
    <location>
        <begin position="380"/>
        <end position="439"/>
    </location>
</feature>
<dbReference type="GO" id="GO:0030687">
    <property type="term" value="C:preribosome, large subunit precursor"/>
    <property type="evidence" value="ECO:0007669"/>
    <property type="project" value="TreeGrafter"/>
</dbReference>
<dbReference type="EMBL" id="DS995899">
    <property type="protein sequence ID" value="EEA28550.1"/>
    <property type="molecule type" value="Genomic_DNA"/>
</dbReference>
<dbReference type="Pfam" id="PF04031">
    <property type="entry name" value="Las1"/>
    <property type="match status" value="1"/>
</dbReference>
<dbReference type="PhylomeDB" id="B6Q675"/>
<dbReference type="OrthoDB" id="515692at2759"/>
<feature type="compositionally biased region" description="Polar residues" evidence="1">
    <location>
        <begin position="382"/>
        <end position="404"/>
    </location>
</feature>
<dbReference type="GO" id="GO:0000470">
    <property type="term" value="P:maturation of LSU-rRNA"/>
    <property type="evidence" value="ECO:0007669"/>
    <property type="project" value="TreeGrafter"/>
</dbReference>
<accession>B6Q675</accession>
<sequence>MPKVIITPWRDESELLDVRSKFYPPSSASPSPPLLADQRSDACRIVEAWKLRGHLPHAVEATALLTDAILHDDSTHNSVFSIRATYAAAFSRFVTGLVDTKLGSGGGGGTMFNRASMIGLPLSFVELRHETAHRELPSLVLLRGYTNRALEWLWDYYWVRIDQSASFSVKTGEDGLRGRVKVLLQQFWQQARSDNSRKRVRSLATSVSQSLGSICKSDVEGAKVICRVLLEDGFLVPENRHLASSIETIFSTWDSVLQPITDSSKTFLTILTEEMAKQLSNKSNTPATTEDPYLEGVYLWLEHILTSETWIQYKRFLCSTPYLRFACEEWSNHWTNMLAKIIAQEAESSQVYDSLPIQSALEHPTSFSTEVAPTVGAAPLKASSTTPTLHEPSSTLSPSPTAQLARQRPHLPPLNAEPISDGVRDRIDYGSSQSGTKQR</sequence>
<dbReference type="PANTHER" id="PTHR15002">
    <property type="entry name" value="RIBOSOMAL BIOGENESIS PROTEIN LAS1L"/>
    <property type="match status" value="1"/>
</dbReference>
<keyword evidence="3" id="KW-1185">Reference proteome</keyword>
<evidence type="ECO:0000313" key="3">
    <source>
        <dbReference type="Proteomes" id="UP000001294"/>
    </source>
</evidence>
<dbReference type="HOGENOM" id="CLU_019519_0_0_1"/>
<reference evidence="3" key="1">
    <citation type="journal article" date="2015" name="Genome Announc.">
        <title>Genome sequence of the AIDS-associated pathogen Penicillium marneffei (ATCC18224) and its near taxonomic relative Talaromyces stipitatus (ATCC10500).</title>
        <authorList>
            <person name="Nierman W.C."/>
            <person name="Fedorova-Abrams N.D."/>
            <person name="Andrianopoulos A."/>
        </authorList>
    </citation>
    <scope>NUCLEOTIDE SEQUENCE [LARGE SCALE GENOMIC DNA]</scope>
    <source>
        <strain evidence="3">ATCC 18224 / CBS 334.59 / QM 7333</strain>
    </source>
</reference>
<dbReference type="PANTHER" id="PTHR15002:SF0">
    <property type="entry name" value="RIBOSOMAL BIOGENESIS PROTEIN LAS1L"/>
    <property type="match status" value="1"/>
</dbReference>
<protein>
    <submittedName>
        <fullName evidence="2">Cell morphogenesis protein Las1, putative</fullName>
    </submittedName>
</protein>